<reference evidence="3" key="2">
    <citation type="journal article" date="2021" name="PeerJ">
        <title>Extensive microbial diversity within the chicken gut microbiome revealed by metagenomics and culture.</title>
        <authorList>
            <person name="Gilroy R."/>
            <person name="Ravi A."/>
            <person name="Getino M."/>
            <person name="Pursley I."/>
            <person name="Horton D.L."/>
            <person name="Alikhan N.F."/>
            <person name="Baker D."/>
            <person name="Gharbi K."/>
            <person name="Hall N."/>
            <person name="Watson M."/>
            <person name="Adriaenssens E.M."/>
            <person name="Foster-Nyarko E."/>
            <person name="Jarju S."/>
            <person name="Secka A."/>
            <person name="Antonio M."/>
            <person name="Oren A."/>
            <person name="Chaudhuri R.R."/>
            <person name="La Ragione R."/>
            <person name="Hildebrand F."/>
            <person name="Pallen M.J."/>
        </authorList>
    </citation>
    <scope>NUCLEOTIDE SEQUENCE</scope>
    <source>
        <strain evidence="3">ChiHjej12B11-29160</strain>
    </source>
</reference>
<evidence type="ECO:0000313" key="3">
    <source>
        <dbReference type="EMBL" id="HIU24302.1"/>
    </source>
</evidence>
<reference evidence="3" key="1">
    <citation type="submission" date="2020-10" db="EMBL/GenBank/DDBJ databases">
        <authorList>
            <person name="Gilroy R."/>
        </authorList>
    </citation>
    <scope>NUCLEOTIDE SEQUENCE</scope>
    <source>
        <strain evidence="3">ChiHjej12B11-29160</strain>
    </source>
</reference>
<dbReference type="Proteomes" id="UP000824078">
    <property type="component" value="Unassembled WGS sequence"/>
</dbReference>
<feature type="compositionally biased region" description="Basic and acidic residues" evidence="1">
    <location>
        <begin position="1"/>
        <end position="20"/>
    </location>
</feature>
<name>A0A9D1HXW2_9ACTN</name>
<keyword evidence="2" id="KW-1133">Transmembrane helix</keyword>
<dbReference type="AlphaFoldDB" id="A0A9D1HXW2"/>
<feature type="compositionally biased region" description="Polar residues" evidence="1">
    <location>
        <begin position="106"/>
        <end position="115"/>
    </location>
</feature>
<feature type="compositionally biased region" description="Acidic residues" evidence="1">
    <location>
        <begin position="69"/>
        <end position="84"/>
    </location>
</feature>
<dbReference type="EMBL" id="DVMQ01000016">
    <property type="protein sequence ID" value="HIU24302.1"/>
    <property type="molecule type" value="Genomic_DNA"/>
</dbReference>
<feature type="compositionally biased region" description="Basic residues" evidence="1">
    <location>
        <begin position="94"/>
        <end position="103"/>
    </location>
</feature>
<keyword evidence="2" id="KW-0812">Transmembrane</keyword>
<feature type="compositionally biased region" description="Acidic residues" evidence="1">
    <location>
        <begin position="21"/>
        <end position="46"/>
    </location>
</feature>
<organism evidence="3 4">
    <name type="scientific">Candidatus Coprovicinus avistercoris</name>
    <dbReference type="NCBI Taxonomy" id="2840754"/>
    <lineage>
        <taxon>Bacteria</taxon>
        <taxon>Bacillati</taxon>
        <taxon>Actinomycetota</taxon>
        <taxon>Coriobacteriia</taxon>
        <taxon>Coriobacteriales</taxon>
        <taxon>Coriobacteriaceae</taxon>
        <taxon>Coriobacteriaceae incertae sedis</taxon>
        <taxon>Candidatus Coprovicinus</taxon>
    </lineage>
</organism>
<keyword evidence="2" id="KW-0472">Membrane</keyword>
<accession>A0A9D1HXW2</accession>
<dbReference type="SUPFAM" id="SSF109998">
    <property type="entry name" value="Triger factor/SurA peptide-binding domain-like"/>
    <property type="match status" value="1"/>
</dbReference>
<feature type="region of interest" description="Disordered" evidence="1">
    <location>
        <begin position="1"/>
        <end position="116"/>
    </location>
</feature>
<feature type="transmembrane region" description="Helical" evidence="2">
    <location>
        <begin position="128"/>
        <end position="149"/>
    </location>
</feature>
<sequence>MAEDTEKHNLEPEELEHTESEHDESLDEEVKEPQDIDAAESDEEAAEKEGEADPSHVDEDEADASGSEDASEEVSEADNADEVETEHMTVEQRKAKRSVRHREQRAQQQKASTATDKPLAQEISLPKWSIAAIAVACILVGVLVGHFLLGGISAQGRTTLSENELNTVVATMSYEGKTYDITAQEAIEATSTLEAMKNDDGTYNMPSAEGAISAARNKVLQAEVEKAGITVSDADVQAYAEEYLGTSDYAQIAEQYGMDEASVKEVLTEAAGTRKLYDSVVTETSITAPTAPEEPEEGQEDTPNATYGAYIVGLLGDEWDADANTWARTDGPFYSALGSEQFSADSATYNQALTAYYTAYQQYVEEYSQSTSAWTDFYNGCLSNATIDVSTLTA</sequence>
<comment type="caution">
    <text evidence="3">The sequence shown here is derived from an EMBL/GenBank/DDBJ whole genome shotgun (WGS) entry which is preliminary data.</text>
</comment>
<evidence type="ECO:0000256" key="1">
    <source>
        <dbReference type="SAM" id="MobiDB-lite"/>
    </source>
</evidence>
<dbReference type="InterPro" id="IPR027304">
    <property type="entry name" value="Trigger_fact/SurA_dom_sf"/>
</dbReference>
<proteinExistence type="predicted"/>
<protein>
    <submittedName>
        <fullName evidence="3">Uncharacterized protein</fullName>
    </submittedName>
</protein>
<feature type="compositionally biased region" description="Basic and acidic residues" evidence="1">
    <location>
        <begin position="47"/>
        <end position="57"/>
    </location>
</feature>
<evidence type="ECO:0000313" key="4">
    <source>
        <dbReference type="Proteomes" id="UP000824078"/>
    </source>
</evidence>
<evidence type="ECO:0000256" key="2">
    <source>
        <dbReference type="SAM" id="Phobius"/>
    </source>
</evidence>
<gene>
    <name evidence="3" type="ORF">IAD17_05220</name>
</gene>